<dbReference type="PROSITE" id="PS51257">
    <property type="entry name" value="PROKAR_LIPOPROTEIN"/>
    <property type="match status" value="1"/>
</dbReference>
<protein>
    <submittedName>
        <fullName evidence="2">Uncharacterized protein</fullName>
    </submittedName>
</protein>
<sequence length="135" mass="14813">MKKFILTPVVLALSLAGCAVGPDYQAPTTSMAETYLNAENAGLSTDSQHVKFWWTKFHDPVLNQMVQDMQSQNIPLKVAAERVKMANNYKTMVESFKVPTINLGAGYMNYQFSKNDSSLGPILNPLSDSVSGLPP</sequence>
<accession>A0A227JFE6</accession>
<dbReference type="STRING" id="670.ACZ92_04050"/>
<evidence type="ECO:0000313" key="2">
    <source>
        <dbReference type="EMBL" id="OXE33144.1"/>
    </source>
</evidence>
<feature type="non-terminal residue" evidence="2">
    <location>
        <position position="135"/>
    </location>
</feature>
<dbReference type="SUPFAM" id="SSF56954">
    <property type="entry name" value="Outer membrane efflux proteins (OEP)"/>
    <property type="match status" value="1"/>
</dbReference>
<dbReference type="PANTHER" id="PTHR30203">
    <property type="entry name" value="OUTER MEMBRANE CATION EFFLUX PROTEIN"/>
    <property type="match status" value="1"/>
</dbReference>
<feature type="chain" id="PRO_5012330400" evidence="1">
    <location>
        <begin position="22"/>
        <end position="135"/>
    </location>
</feature>
<name>A0A227JFE6_VIBPH</name>
<dbReference type="PANTHER" id="PTHR30203:SF32">
    <property type="entry name" value="CATION EFFLUX SYSTEM PROTEIN CUSC"/>
    <property type="match status" value="1"/>
</dbReference>
<dbReference type="Gene3D" id="1.20.1600.10">
    <property type="entry name" value="Outer membrane efflux proteins (OEP)"/>
    <property type="match status" value="1"/>
</dbReference>
<gene>
    <name evidence="2" type="ORF">CA163_09075</name>
</gene>
<keyword evidence="1" id="KW-0732">Signal</keyword>
<proteinExistence type="predicted"/>
<organism evidence="2 3">
    <name type="scientific">Vibrio parahaemolyticus</name>
    <dbReference type="NCBI Taxonomy" id="670"/>
    <lineage>
        <taxon>Bacteria</taxon>
        <taxon>Pseudomonadati</taxon>
        <taxon>Pseudomonadota</taxon>
        <taxon>Gammaproteobacteria</taxon>
        <taxon>Vibrionales</taxon>
        <taxon>Vibrionaceae</taxon>
        <taxon>Vibrio</taxon>
    </lineage>
</organism>
<comment type="caution">
    <text evidence="2">The sequence shown here is derived from an EMBL/GenBank/DDBJ whole genome shotgun (WGS) entry which is preliminary data.</text>
</comment>
<dbReference type="AlphaFoldDB" id="A0A227JFE6"/>
<feature type="signal peptide" evidence="1">
    <location>
        <begin position="1"/>
        <end position="21"/>
    </location>
</feature>
<evidence type="ECO:0000313" key="3">
    <source>
        <dbReference type="Proteomes" id="UP000214596"/>
    </source>
</evidence>
<evidence type="ECO:0000256" key="1">
    <source>
        <dbReference type="SAM" id="SignalP"/>
    </source>
</evidence>
<dbReference type="Proteomes" id="UP000214596">
    <property type="component" value="Unassembled WGS sequence"/>
</dbReference>
<dbReference type="InterPro" id="IPR010131">
    <property type="entry name" value="MdtP/NodT-like"/>
</dbReference>
<dbReference type="EMBL" id="NIXT01000399">
    <property type="protein sequence ID" value="OXE33144.1"/>
    <property type="molecule type" value="Genomic_DNA"/>
</dbReference>
<reference evidence="2 3" key="1">
    <citation type="journal article" date="2017" name="Appl. Environ. Microbiol.">
        <title>Parallel evolution of two clades of a major Atlantic endemic Vibrio parahaemolyticus pathogen lineage by independent acquisition of related pathogenicity islands.</title>
        <authorList>
            <person name="Xu F."/>
            <person name="Gonzalez-Escalona N."/>
            <person name="Drees K.P."/>
            <person name="Sebra R.P."/>
            <person name="Cooper V.S."/>
            <person name="Jones S.H."/>
            <person name="Whistler C.A."/>
        </authorList>
    </citation>
    <scope>NUCLEOTIDE SEQUENCE [LARGE SCALE GENOMIC DNA]</scope>
    <source>
        <strain evidence="2 3">MAVP-3</strain>
    </source>
</reference>